<reference evidence="8 9" key="1">
    <citation type="submission" date="2014-04" db="EMBL/GenBank/DDBJ databases">
        <authorList>
            <consortium name="DOE Joint Genome Institute"/>
            <person name="Kuo A."/>
            <person name="Kohler A."/>
            <person name="Nagy L.G."/>
            <person name="Floudas D."/>
            <person name="Copeland A."/>
            <person name="Barry K.W."/>
            <person name="Cichocki N."/>
            <person name="Veneault-Fourrey C."/>
            <person name="LaButti K."/>
            <person name="Lindquist E.A."/>
            <person name="Lipzen A."/>
            <person name="Lundell T."/>
            <person name="Morin E."/>
            <person name="Murat C."/>
            <person name="Sun H."/>
            <person name="Tunlid A."/>
            <person name="Henrissat B."/>
            <person name="Grigoriev I.V."/>
            <person name="Hibbett D.S."/>
            <person name="Martin F."/>
            <person name="Nordberg H.P."/>
            <person name="Cantor M.N."/>
            <person name="Hua S.X."/>
        </authorList>
    </citation>
    <scope>NUCLEOTIDE SEQUENCE [LARGE SCALE GENOMIC DNA]</scope>
    <source>
        <strain evidence="8 9">LaAM-08-1</strain>
    </source>
</reference>
<dbReference type="NCBIfam" id="NF004283">
    <property type="entry name" value="PRK05692.1"/>
    <property type="match status" value="1"/>
</dbReference>
<dbReference type="Gene3D" id="3.20.20.70">
    <property type="entry name" value="Aldolase class I"/>
    <property type="match status" value="1"/>
</dbReference>
<evidence type="ECO:0000313" key="9">
    <source>
        <dbReference type="Proteomes" id="UP000054477"/>
    </source>
</evidence>
<dbReference type="GO" id="GO:0046872">
    <property type="term" value="F:metal ion binding"/>
    <property type="evidence" value="ECO:0007669"/>
    <property type="project" value="UniProtKB-KW"/>
</dbReference>
<gene>
    <name evidence="8" type="ORF">K443DRAFT_104162</name>
</gene>
<proteinExistence type="inferred from homology"/>
<keyword evidence="9" id="KW-1185">Reference proteome</keyword>
<evidence type="ECO:0000256" key="5">
    <source>
        <dbReference type="ARBA" id="ARBA00023239"/>
    </source>
</evidence>
<dbReference type="FunFam" id="3.20.20.70:FF:000071">
    <property type="entry name" value="Hydroxymethylglutaryl-CoA lyase"/>
    <property type="match status" value="1"/>
</dbReference>
<dbReference type="OrthoDB" id="1905920at2759"/>
<evidence type="ECO:0000313" key="8">
    <source>
        <dbReference type="EMBL" id="KIJ98298.1"/>
    </source>
</evidence>
<dbReference type="PROSITE" id="PS50991">
    <property type="entry name" value="PYR_CT"/>
    <property type="match status" value="1"/>
</dbReference>
<dbReference type="InterPro" id="IPR000891">
    <property type="entry name" value="PYR_CT"/>
</dbReference>
<protein>
    <recommendedName>
        <fullName evidence="3">hydroxymethylglutaryl-CoA lyase</fullName>
        <ecNumber evidence="3">4.1.3.4</ecNumber>
    </recommendedName>
</protein>
<comment type="similarity">
    <text evidence="2">Belongs to the HMG-CoA lyase family.</text>
</comment>
<accession>A0A0C9XA32</accession>
<dbReference type="SUPFAM" id="SSF51569">
    <property type="entry name" value="Aldolase"/>
    <property type="match status" value="1"/>
</dbReference>
<evidence type="ECO:0000259" key="7">
    <source>
        <dbReference type="PROSITE" id="PS50991"/>
    </source>
</evidence>
<dbReference type="HOGENOM" id="CLU_397980_0_0_1"/>
<feature type="domain" description="Pyruvate carboxyltransferase" evidence="7">
    <location>
        <begin position="28"/>
        <end position="303"/>
    </location>
</feature>
<dbReference type="EC" id="4.1.3.4" evidence="3"/>
<dbReference type="GO" id="GO:0046951">
    <property type="term" value="P:ketone body biosynthetic process"/>
    <property type="evidence" value="ECO:0007669"/>
    <property type="project" value="TreeGrafter"/>
</dbReference>
<dbReference type="STRING" id="1095629.A0A0C9XA32"/>
<reference evidence="9" key="2">
    <citation type="submission" date="2015-01" db="EMBL/GenBank/DDBJ databases">
        <title>Evolutionary Origins and Diversification of the Mycorrhizal Mutualists.</title>
        <authorList>
            <consortium name="DOE Joint Genome Institute"/>
            <consortium name="Mycorrhizal Genomics Consortium"/>
            <person name="Kohler A."/>
            <person name="Kuo A."/>
            <person name="Nagy L.G."/>
            <person name="Floudas D."/>
            <person name="Copeland A."/>
            <person name="Barry K.W."/>
            <person name="Cichocki N."/>
            <person name="Veneault-Fourrey C."/>
            <person name="LaButti K."/>
            <person name="Lindquist E.A."/>
            <person name="Lipzen A."/>
            <person name="Lundell T."/>
            <person name="Morin E."/>
            <person name="Murat C."/>
            <person name="Riley R."/>
            <person name="Ohm R."/>
            <person name="Sun H."/>
            <person name="Tunlid A."/>
            <person name="Henrissat B."/>
            <person name="Grigoriev I.V."/>
            <person name="Hibbett D.S."/>
            <person name="Martin F."/>
        </authorList>
    </citation>
    <scope>NUCLEOTIDE SEQUENCE [LARGE SCALE GENOMIC DNA]</scope>
    <source>
        <strain evidence="9">LaAM-08-1</strain>
    </source>
</reference>
<evidence type="ECO:0000256" key="6">
    <source>
        <dbReference type="ARBA" id="ARBA00049877"/>
    </source>
</evidence>
<dbReference type="InterPro" id="IPR029058">
    <property type="entry name" value="AB_hydrolase_fold"/>
</dbReference>
<sequence length="692" mass="76547">MLSSTRFRSWRISRRTLGTLAPFAKNVVNIVEVGARDGLQNEKGAIIPVETKVELINRLARAGVTNLEAGSFVSPKWVPQMGGTADVLKGIDHLPGVHYSVLIPNQRGLDDLFALLDGQPTITDEISIFTAATDAFNQANLNCTTAESLKKLVPVAQAAQDRGLRVRGYVSVVIACPYSGRVDYKRVREVAKELLDMGCYEVSLGDTVGKGRPHEVAEMLEEVKRDVRVEKLAGHFHDTYGTAVANVLTALEHGVRTIDSSVGGLGGCPYSPGATGNVATEDVLYALLGSKYRVAGSNGGTIGLEDIVDIGWWISEKLGRPSASRVVGRLHDCRYLHLHVALSEIRFILLVGRYPMFQKLVSKSYVYDPRPNYPLLITAKRYWIPDASYDNDALTLIFAHGTGFHKENWEPTIDDLQELLLRRGGVRVREIWSIDAPNHGDAAILNENTLSWGYENIFQWEEYARSIHSFLSGFGTGVDVDFKSRNLVGIVQHRRRRMLTVGYYPQIKFHSVIFCELMCMPREYTGPAGNMLSSGAEKRRDTWPSKEEAYKIMKSRGVWSTWDDRVLRLFIECGLRGLPTLDYPSKTVGVTLKCSRAQEAACYRDGTGSTRGYRLLGSFVRNVPTHLIYGAIDDYLPAAVKTDIIDNVVRGVENLASFSRVEGAGHLVNPRGLAQKIYDALNTPLGGIGAKL</sequence>
<dbReference type="PANTHER" id="PTHR42738:SF7">
    <property type="entry name" value="HYDROXYMETHYLGLUTARYL-COA LYASE"/>
    <property type="match status" value="1"/>
</dbReference>
<dbReference type="PANTHER" id="PTHR42738">
    <property type="entry name" value="HYDROXYMETHYLGLUTARYL-COA LYASE"/>
    <property type="match status" value="1"/>
</dbReference>
<dbReference type="GO" id="GO:0006552">
    <property type="term" value="P:L-leucine catabolic process"/>
    <property type="evidence" value="ECO:0007669"/>
    <property type="project" value="TreeGrafter"/>
</dbReference>
<dbReference type="Gene3D" id="3.40.50.1820">
    <property type="entry name" value="alpha/beta hydrolase"/>
    <property type="match status" value="2"/>
</dbReference>
<dbReference type="Pfam" id="PF00682">
    <property type="entry name" value="HMGL-like"/>
    <property type="match status" value="1"/>
</dbReference>
<keyword evidence="5" id="KW-0456">Lyase</keyword>
<dbReference type="SUPFAM" id="SSF53474">
    <property type="entry name" value="alpha/beta-Hydrolases"/>
    <property type="match status" value="1"/>
</dbReference>
<evidence type="ECO:0000256" key="3">
    <source>
        <dbReference type="ARBA" id="ARBA00012910"/>
    </source>
</evidence>
<dbReference type="InterPro" id="IPR013785">
    <property type="entry name" value="Aldolase_TIM"/>
</dbReference>
<evidence type="ECO:0000256" key="2">
    <source>
        <dbReference type="ARBA" id="ARBA00009405"/>
    </source>
</evidence>
<evidence type="ECO:0000256" key="1">
    <source>
        <dbReference type="ARBA" id="ARBA00005143"/>
    </source>
</evidence>
<name>A0A0C9XA32_9AGAR</name>
<dbReference type="CDD" id="cd07938">
    <property type="entry name" value="DRE_TIM_HMGL"/>
    <property type="match status" value="1"/>
</dbReference>
<organism evidence="8 9">
    <name type="scientific">Laccaria amethystina LaAM-08-1</name>
    <dbReference type="NCBI Taxonomy" id="1095629"/>
    <lineage>
        <taxon>Eukaryota</taxon>
        <taxon>Fungi</taxon>
        <taxon>Dikarya</taxon>
        <taxon>Basidiomycota</taxon>
        <taxon>Agaricomycotina</taxon>
        <taxon>Agaricomycetes</taxon>
        <taxon>Agaricomycetidae</taxon>
        <taxon>Agaricales</taxon>
        <taxon>Agaricineae</taxon>
        <taxon>Hydnangiaceae</taxon>
        <taxon>Laccaria</taxon>
    </lineage>
</organism>
<dbReference type="AlphaFoldDB" id="A0A0C9XA32"/>
<comment type="catalytic activity">
    <reaction evidence="6">
        <text>(3S)-3-hydroxy-3-methylglutaryl-CoA = acetoacetate + acetyl-CoA</text>
        <dbReference type="Rhea" id="RHEA:24404"/>
        <dbReference type="ChEBI" id="CHEBI:13705"/>
        <dbReference type="ChEBI" id="CHEBI:43074"/>
        <dbReference type="ChEBI" id="CHEBI:57288"/>
        <dbReference type="EC" id="4.1.3.4"/>
    </reaction>
</comment>
<dbReference type="UniPathway" id="UPA00896">
    <property type="reaction ID" value="UER00863"/>
</dbReference>
<dbReference type="InterPro" id="IPR043594">
    <property type="entry name" value="HMGL"/>
</dbReference>
<evidence type="ECO:0000256" key="4">
    <source>
        <dbReference type="ARBA" id="ARBA00022723"/>
    </source>
</evidence>
<dbReference type="GO" id="GO:0004419">
    <property type="term" value="F:hydroxymethylglutaryl-CoA lyase activity"/>
    <property type="evidence" value="ECO:0007669"/>
    <property type="project" value="UniProtKB-EC"/>
</dbReference>
<dbReference type="EMBL" id="KN838672">
    <property type="protein sequence ID" value="KIJ98298.1"/>
    <property type="molecule type" value="Genomic_DNA"/>
</dbReference>
<dbReference type="Proteomes" id="UP000054477">
    <property type="component" value="Unassembled WGS sequence"/>
</dbReference>
<comment type="pathway">
    <text evidence="1">Metabolic intermediate metabolism; (S)-3-hydroxy-3-methylglutaryl-CoA degradation; acetoacetate from (S)-3-hydroxy-3-methylglutaryl-CoA: step 1/1.</text>
</comment>
<keyword evidence="4" id="KW-0479">Metal-binding</keyword>